<organism evidence="1 2">
    <name type="scientific">Neobacillus bataviensis</name>
    <dbReference type="NCBI Taxonomy" id="220685"/>
    <lineage>
        <taxon>Bacteria</taxon>
        <taxon>Bacillati</taxon>
        <taxon>Bacillota</taxon>
        <taxon>Bacilli</taxon>
        <taxon>Bacillales</taxon>
        <taxon>Bacillaceae</taxon>
        <taxon>Neobacillus</taxon>
    </lineage>
</organism>
<dbReference type="AlphaFoldDB" id="A0A561DZF3"/>
<protein>
    <submittedName>
        <fullName evidence="1">Uncharacterized protein</fullName>
    </submittedName>
</protein>
<reference evidence="1 2" key="1">
    <citation type="submission" date="2019-06" db="EMBL/GenBank/DDBJ databases">
        <title>Sorghum-associated microbial communities from plants grown in Nebraska, USA.</title>
        <authorList>
            <person name="Schachtman D."/>
        </authorList>
    </citation>
    <scope>NUCLEOTIDE SEQUENCE [LARGE SCALE GENOMIC DNA]</scope>
    <source>
        <strain evidence="1 2">2482</strain>
    </source>
</reference>
<dbReference type="Proteomes" id="UP000319671">
    <property type="component" value="Unassembled WGS sequence"/>
</dbReference>
<comment type="caution">
    <text evidence="1">The sequence shown here is derived from an EMBL/GenBank/DDBJ whole genome shotgun (WGS) entry which is preliminary data.</text>
</comment>
<sequence length="92" mass="11269">MVVDITHYKWRKKLLKSRREDVYYRINDKKEVKKDIFISYDDGTWEIAVEDNLNTNFFKDVDRAAEHIISLGIEYYEVEFSLNVLRFPWLFQ</sequence>
<keyword evidence="2" id="KW-1185">Reference proteome</keyword>
<gene>
    <name evidence="1" type="ORF">FB550_101773</name>
</gene>
<name>A0A561DZF3_9BACI</name>
<accession>A0A561DZF3</accession>
<dbReference type="RefSeq" id="WP_144562380.1">
    <property type="nucleotide sequence ID" value="NZ_VIVN01000001.1"/>
</dbReference>
<evidence type="ECO:0000313" key="1">
    <source>
        <dbReference type="EMBL" id="TWE08745.1"/>
    </source>
</evidence>
<dbReference type="EMBL" id="VIVN01000001">
    <property type="protein sequence ID" value="TWE08745.1"/>
    <property type="molecule type" value="Genomic_DNA"/>
</dbReference>
<evidence type="ECO:0000313" key="2">
    <source>
        <dbReference type="Proteomes" id="UP000319671"/>
    </source>
</evidence>
<proteinExistence type="predicted"/>